<reference evidence="8" key="2">
    <citation type="submission" date="2025-08" db="UniProtKB">
        <authorList>
            <consortium name="RefSeq"/>
        </authorList>
    </citation>
    <scope>IDENTIFICATION</scope>
    <source>
        <strain evidence="8">S238N-H82</strain>
        <tissue evidence="8">Testes</tissue>
    </source>
</reference>
<proteinExistence type="predicted"/>
<evidence type="ECO:0000256" key="4">
    <source>
        <dbReference type="ARBA" id="ARBA00048078"/>
    </source>
</evidence>
<gene>
    <name evidence="8" type="primary">LOC118425527</name>
</gene>
<dbReference type="GeneID" id="118425527"/>
<comment type="catalytic activity">
    <reaction evidence="4">
        <text>a 1-O-alkyl-2-acetyl-sn-glycero-3-phosphocholine + H2O = a 1-O-alkyl-sn-glycero-3-phosphocholine + acetate + H(+)</text>
        <dbReference type="Rhea" id="RHEA:17777"/>
        <dbReference type="ChEBI" id="CHEBI:15377"/>
        <dbReference type="ChEBI" id="CHEBI:15378"/>
        <dbReference type="ChEBI" id="CHEBI:30089"/>
        <dbReference type="ChEBI" id="CHEBI:30909"/>
        <dbReference type="ChEBI" id="CHEBI:36707"/>
        <dbReference type="EC" id="3.1.1.47"/>
    </reaction>
    <physiologicalReaction direction="left-to-right" evidence="4">
        <dbReference type="Rhea" id="RHEA:17778"/>
    </physiologicalReaction>
</comment>
<dbReference type="OMA" id="NTTRMAP"/>
<dbReference type="Pfam" id="PF13472">
    <property type="entry name" value="Lipase_GDSL_2"/>
    <property type="match status" value="1"/>
</dbReference>
<dbReference type="KEGG" id="bfo:118425527"/>
<evidence type="ECO:0000256" key="3">
    <source>
        <dbReference type="ARBA" id="ARBA00035804"/>
    </source>
</evidence>
<dbReference type="SUPFAM" id="SSF52266">
    <property type="entry name" value="SGNH hydrolase"/>
    <property type="match status" value="1"/>
</dbReference>
<dbReference type="GO" id="GO:0003847">
    <property type="term" value="F:1-alkyl-2-acetylglycerophosphocholine esterase activity"/>
    <property type="evidence" value="ECO:0007669"/>
    <property type="project" value="UniProtKB-EC"/>
</dbReference>
<dbReference type="OrthoDB" id="10066067at2759"/>
<protein>
    <recommendedName>
        <fullName evidence="1">1-alkyl-2-acetylglycerophosphocholine esterase</fullName>
        <ecNumber evidence="1">3.1.1.47</ecNumber>
    </recommendedName>
</protein>
<accession>A0A9J7N3E7</accession>
<organism evidence="7 8">
    <name type="scientific">Branchiostoma floridae</name>
    <name type="common">Florida lancelet</name>
    <name type="synonym">Amphioxus</name>
    <dbReference type="NCBI Taxonomy" id="7739"/>
    <lineage>
        <taxon>Eukaryota</taxon>
        <taxon>Metazoa</taxon>
        <taxon>Chordata</taxon>
        <taxon>Cephalochordata</taxon>
        <taxon>Leptocardii</taxon>
        <taxon>Amphioxiformes</taxon>
        <taxon>Branchiostomatidae</taxon>
        <taxon>Branchiostoma</taxon>
    </lineage>
</organism>
<evidence type="ECO:0000256" key="5">
    <source>
        <dbReference type="SAM" id="MobiDB-lite"/>
    </source>
</evidence>
<evidence type="ECO:0000313" key="8">
    <source>
        <dbReference type="RefSeq" id="XP_035690321.1"/>
    </source>
</evidence>
<comment type="catalytic activity">
    <reaction evidence="3">
        <text>1-O-hexadecyl-2-acetyl-sn-glycero-3-phosphate + H2O = 1-O-hexadecyl-sn-glycero-3-phosphate + acetate + H(+)</text>
        <dbReference type="Rhea" id="RHEA:41704"/>
        <dbReference type="ChEBI" id="CHEBI:15377"/>
        <dbReference type="ChEBI" id="CHEBI:15378"/>
        <dbReference type="ChEBI" id="CHEBI:30089"/>
        <dbReference type="ChEBI" id="CHEBI:77580"/>
        <dbReference type="ChEBI" id="CHEBI:78385"/>
    </reaction>
    <physiologicalReaction direction="left-to-right" evidence="3">
        <dbReference type="Rhea" id="RHEA:41705"/>
    </physiologicalReaction>
</comment>
<dbReference type="InterPro" id="IPR013830">
    <property type="entry name" value="SGNH_hydro"/>
</dbReference>
<evidence type="ECO:0000259" key="6">
    <source>
        <dbReference type="Pfam" id="PF13472"/>
    </source>
</evidence>
<dbReference type="EC" id="3.1.1.47" evidence="1"/>
<evidence type="ECO:0000313" key="7">
    <source>
        <dbReference type="Proteomes" id="UP000001554"/>
    </source>
</evidence>
<dbReference type="AlphaFoldDB" id="A0A9J7N3E7"/>
<evidence type="ECO:0000256" key="2">
    <source>
        <dbReference type="ARBA" id="ARBA00023721"/>
    </source>
</evidence>
<reference evidence="7" key="1">
    <citation type="journal article" date="2020" name="Nat. Ecol. Evol.">
        <title>Deeply conserved synteny resolves early events in vertebrate evolution.</title>
        <authorList>
            <person name="Simakov O."/>
            <person name="Marletaz F."/>
            <person name="Yue J.X."/>
            <person name="O'Connell B."/>
            <person name="Jenkins J."/>
            <person name="Brandt A."/>
            <person name="Calef R."/>
            <person name="Tung C.H."/>
            <person name="Huang T.K."/>
            <person name="Schmutz J."/>
            <person name="Satoh N."/>
            <person name="Yu J.K."/>
            <person name="Putnam N.H."/>
            <person name="Green R.E."/>
            <person name="Rokhsar D.S."/>
        </authorList>
    </citation>
    <scope>NUCLEOTIDE SEQUENCE [LARGE SCALE GENOMIC DNA]</scope>
    <source>
        <strain evidence="7">S238N-H82</strain>
    </source>
</reference>
<dbReference type="RefSeq" id="XP_035690321.1">
    <property type="nucleotide sequence ID" value="XM_035834428.1"/>
</dbReference>
<dbReference type="InterPro" id="IPR036514">
    <property type="entry name" value="SGNH_hydro_sf"/>
</dbReference>
<feature type="compositionally biased region" description="Polar residues" evidence="5">
    <location>
        <begin position="203"/>
        <end position="240"/>
    </location>
</feature>
<name>A0A9J7N3E7_BRAFL</name>
<feature type="domain" description="SGNH hydrolase-type esterase" evidence="6">
    <location>
        <begin position="46"/>
        <end position="157"/>
    </location>
</feature>
<feature type="compositionally biased region" description="Polar residues" evidence="5">
    <location>
        <begin position="249"/>
        <end position="259"/>
    </location>
</feature>
<dbReference type="Gene3D" id="3.40.50.1110">
    <property type="entry name" value="SGNH hydrolase"/>
    <property type="match status" value="1"/>
</dbReference>
<feature type="region of interest" description="Disordered" evidence="5">
    <location>
        <begin position="194"/>
        <end position="383"/>
    </location>
</feature>
<feature type="compositionally biased region" description="Pro residues" evidence="5">
    <location>
        <begin position="292"/>
        <end position="301"/>
    </location>
</feature>
<keyword evidence="7" id="KW-1185">Reference proteome</keyword>
<comment type="catalytic activity">
    <reaction evidence="2">
        <text>1-O-hexadecyl-2-acetyl-sn-glycero-3-phosphocholine + H2O = 1-O-hexadecyl-sn-glycero-3-phosphocholine + acetate + H(+)</text>
        <dbReference type="Rhea" id="RHEA:40479"/>
        <dbReference type="ChEBI" id="CHEBI:15377"/>
        <dbReference type="ChEBI" id="CHEBI:15378"/>
        <dbReference type="ChEBI" id="CHEBI:30089"/>
        <dbReference type="ChEBI" id="CHEBI:44811"/>
        <dbReference type="ChEBI" id="CHEBI:64496"/>
    </reaction>
    <physiologicalReaction direction="left-to-right" evidence="2">
        <dbReference type="Rhea" id="RHEA:40480"/>
    </physiologicalReaction>
</comment>
<dbReference type="Proteomes" id="UP000001554">
    <property type="component" value="Chromosome 11"/>
</dbReference>
<sequence length="420" mass="44822">MPPDVLILGDSNTKPIKPDVMYPDKRVTKEITYNITQATDHIQQSTMPAPKVILFHIGTNDVRDKRDPTAVSEGFRKLIQTSRDKFPHTPLVFSAIPPRRDSKLQEIGEQVNSFLNVVSEETSYVHVTDNSNLSNMGTIKEALYCQDGYHLNRFGTRVMVSNIKRVVNPIIGLGNYSSKGTRANFQSLPGQCAVPPRFYQHPANGQRQPPRSLVVGSQGQSQGLPRSPNAPASNQRSTVLSGRAVGTFPASSPSGQPNGQPRDGGTPSPAPPGRPAVFGAPASGQPDGQPRGTPPPAPPGLPAMFNAPASGQPDGQPRGTPSPAPPGLPAVFGAPASGQPDGQLRGTPSPAPPGRPAVFGAPARDSRLQPSQRSGPWGSPPPFFNFPPAPWGLPPPNTTRMAPPPWPWHPALMWPPMPMW</sequence>
<evidence type="ECO:0000256" key="1">
    <source>
        <dbReference type="ARBA" id="ARBA00013201"/>
    </source>
</evidence>